<proteinExistence type="predicted"/>
<evidence type="ECO:0000256" key="1">
    <source>
        <dbReference type="ARBA" id="ARBA00000085"/>
    </source>
</evidence>
<organism evidence="12 13">
    <name type="scientific">Fusibacter bizertensis</name>
    <dbReference type="NCBI Taxonomy" id="1488331"/>
    <lineage>
        <taxon>Bacteria</taxon>
        <taxon>Bacillati</taxon>
        <taxon>Bacillota</taxon>
        <taxon>Clostridia</taxon>
        <taxon>Eubacteriales</taxon>
        <taxon>Eubacteriales Family XII. Incertae Sedis</taxon>
        <taxon>Fusibacter</taxon>
    </lineage>
</organism>
<dbReference type="Gene3D" id="3.30.565.10">
    <property type="entry name" value="Histidine kinase-like ATPase, C-terminal domain"/>
    <property type="match status" value="1"/>
</dbReference>
<dbReference type="InterPro" id="IPR004358">
    <property type="entry name" value="Sig_transdc_His_kin-like_C"/>
</dbReference>
<dbReference type="Proteomes" id="UP001158045">
    <property type="component" value="Unassembled WGS sequence"/>
</dbReference>
<dbReference type="InterPro" id="IPR050351">
    <property type="entry name" value="BphY/WalK/GraS-like"/>
</dbReference>
<dbReference type="InterPro" id="IPR003594">
    <property type="entry name" value="HATPase_dom"/>
</dbReference>
<evidence type="ECO:0000256" key="3">
    <source>
        <dbReference type="ARBA" id="ARBA00012438"/>
    </source>
</evidence>
<evidence type="ECO:0000256" key="10">
    <source>
        <dbReference type="ARBA" id="ARBA00023136"/>
    </source>
</evidence>
<protein>
    <recommendedName>
        <fullName evidence="3">histidine kinase</fullName>
        <ecNumber evidence="3">2.7.13.3</ecNumber>
    </recommendedName>
</protein>
<evidence type="ECO:0000256" key="8">
    <source>
        <dbReference type="ARBA" id="ARBA00022989"/>
    </source>
</evidence>
<comment type="subcellular location">
    <subcellularLocation>
        <location evidence="2">Cell membrane</location>
        <topology evidence="2">Multi-pass membrane protein</topology>
    </subcellularLocation>
</comment>
<evidence type="ECO:0000256" key="2">
    <source>
        <dbReference type="ARBA" id="ARBA00004651"/>
    </source>
</evidence>
<dbReference type="EC" id="2.7.13.3" evidence="3"/>
<dbReference type="PANTHER" id="PTHR45453:SF2">
    <property type="entry name" value="HISTIDINE KINASE"/>
    <property type="match status" value="1"/>
</dbReference>
<dbReference type="EMBL" id="JARYZI010000002">
    <property type="protein sequence ID" value="MDH8677349.1"/>
    <property type="molecule type" value="Genomic_DNA"/>
</dbReference>
<comment type="caution">
    <text evidence="12">The sequence shown here is derived from an EMBL/GenBank/DDBJ whole genome shotgun (WGS) entry which is preliminary data.</text>
</comment>
<dbReference type="SMART" id="SM00387">
    <property type="entry name" value="HATPase_c"/>
    <property type="match status" value="1"/>
</dbReference>
<sequence>MIFFFYGFTKYCKTHNQLTEMSNHITLSLQDLPEPKDLLIADYQKHIRDLFDAYHRLETESDYKRMAMVDYYTLWVHQIKTPISALYLIIESDPNERNLTIKSELFKIEQYVEMVLHYLRLESESSDLQIENLSLEKLVKSSLRKYRTLFIEKGIKLNLAPIEYSLLTDEKWFCFAFEQILSNALKYTHAGEINISLLQSPARLVIKDTGIGIQAEDLPRIFDKGFTGFNGRMDKKSTGIGLYLCKSALKKLSHQIEVTSEIGVGTTVSIHIERDPIVIE</sequence>
<dbReference type="SUPFAM" id="SSF55874">
    <property type="entry name" value="ATPase domain of HSP90 chaperone/DNA topoisomerase II/histidine kinase"/>
    <property type="match status" value="1"/>
</dbReference>
<gene>
    <name evidence="12" type="ORF">QE109_04270</name>
</gene>
<keyword evidence="13" id="KW-1185">Reference proteome</keyword>
<dbReference type="RefSeq" id="WP_281093160.1">
    <property type="nucleotide sequence ID" value="NZ_JARYZI010000002.1"/>
</dbReference>
<evidence type="ECO:0000256" key="9">
    <source>
        <dbReference type="ARBA" id="ARBA00023012"/>
    </source>
</evidence>
<dbReference type="GO" id="GO:0004673">
    <property type="term" value="F:protein histidine kinase activity"/>
    <property type="evidence" value="ECO:0007669"/>
    <property type="project" value="UniProtKB-EC"/>
</dbReference>
<reference evidence="12 13" key="1">
    <citation type="submission" date="2023-04" db="EMBL/GenBank/DDBJ databases">
        <title>Fusibacter bizertensis strain WBS, isolated from littoral bottom sediments of the Arctic seas - biochemical and genomic analysis.</title>
        <authorList>
            <person name="Brioukhanov A.L."/>
        </authorList>
    </citation>
    <scope>NUCLEOTIDE SEQUENCE [LARGE SCALE GENOMIC DNA]</scope>
    <source>
        <strain evidence="12 13">WBS</strain>
    </source>
</reference>
<keyword evidence="5 12" id="KW-0808">Transferase</keyword>
<feature type="domain" description="Histidine kinase" evidence="11">
    <location>
        <begin position="74"/>
        <end position="276"/>
    </location>
</feature>
<dbReference type="PROSITE" id="PS50109">
    <property type="entry name" value="HIS_KIN"/>
    <property type="match status" value="1"/>
</dbReference>
<evidence type="ECO:0000313" key="12">
    <source>
        <dbReference type="EMBL" id="MDH8677349.1"/>
    </source>
</evidence>
<evidence type="ECO:0000259" key="11">
    <source>
        <dbReference type="PROSITE" id="PS50109"/>
    </source>
</evidence>
<dbReference type="PRINTS" id="PR00344">
    <property type="entry name" value="BCTRLSENSOR"/>
</dbReference>
<keyword evidence="10" id="KW-0472">Membrane</keyword>
<name>A0ABT6NAB7_9FIRM</name>
<comment type="catalytic activity">
    <reaction evidence="1">
        <text>ATP + protein L-histidine = ADP + protein N-phospho-L-histidine.</text>
        <dbReference type="EC" id="2.7.13.3"/>
    </reaction>
</comment>
<evidence type="ECO:0000256" key="4">
    <source>
        <dbReference type="ARBA" id="ARBA00022475"/>
    </source>
</evidence>
<dbReference type="InterPro" id="IPR005467">
    <property type="entry name" value="His_kinase_dom"/>
</dbReference>
<accession>A0ABT6NAB7</accession>
<keyword evidence="7 12" id="KW-0418">Kinase</keyword>
<keyword evidence="4" id="KW-1003">Cell membrane</keyword>
<evidence type="ECO:0000256" key="6">
    <source>
        <dbReference type="ARBA" id="ARBA00022692"/>
    </source>
</evidence>
<keyword evidence="6" id="KW-0812">Transmembrane</keyword>
<evidence type="ECO:0000256" key="7">
    <source>
        <dbReference type="ARBA" id="ARBA00022777"/>
    </source>
</evidence>
<dbReference type="InterPro" id="IPR036890">
    <property type="entry name" value="HATPase_C_sf"/>
</dbReference>
<dbReference type="PANTHER" id="PTHR45453">
    <property type="entry name" value="PHOSPHATE REGULON SENSOR PROTEIN PHOR"/>
    <property type="match status" value="1"/>
</dbReference>
<evidence type="ECO:0000313" key="13">
    <source>
        <dbReference type="Proteomes" id="UP001158045"/>
    </source>
</evidence>
<dbReference type="Pfam" id="PF02518">
    <property type="entry name" value="HATPase_c"/>
    <property type="match status" value="1"/>
</dbReference>
<keyword evidence="9" id="KW-0902">Two-component regulatory system</keyword>
<keyword evidence="8" id="KW-1133">Transmembrane helix</keyword>
<evidence type="ECO:0000256" key="5">
    <source>
        <dbReference type="ARBA" id="ARBA00022679"/>
    </source>
</evidence>